<dbReference type="InterPro" id="IPR003797">
    <property type="entry name" value="DegV"/>
</dbReference>
<dbReference type="InterPro" id="IPR050270">
    <property type="entry name" value="DegV_domain_contain"/>
</dbReference>
<sequence>MEVLNHRQFYDMLLSGADEIITNQKELNDINVFPVADGDTGNNLAHLMNMIKRESKWSDASTEETLENIKLACMRGSRGNSGMIFSQFIISMCNFLIQHPEVNVDKFIDMCRESVDSAVNAVSVPKEGTVLTVMKSWAESVQEESAKTQSIQSILKQSYPNASAALEKTKTQMEVFRIHNVVDAGAKGFLHFLHGLIDAKPQAVSAQAGSETDTLLEDAPHVMNESDEIPFRYCSEFLVELNGNENIQTLKPDMAEYGDSIVTVGDSGLGKVHLHTNDPASIAEMLVDKGNIVYQKVEDMQRQYESIYQRKASIALVVDSACDIPQEWLDTYQIFMLPLNLEVDQSTYLDKVTLQSDTFYDKLDASSDQPKSSQPSLMSVESLYQQLLQQYDSVLSLHVSQKLSGTFDVCYKASQAVDPERIHVINTCTLSGAFGLIAYEAAKAIDQGSSLAEVKQTVDNFTPKSEILVSVPTLKHMIRGGRVSPLQGKVARWLNMKPIVSIDADGNSLLYGKTFFSNSSQWKMFKQVKAIHEKHGVRDYVVLHAGNPEGAERCEEEIKKITGTEPLYTTSVSPVIGGNAGKGAISIAMLLDEDNLRNEA</sequence>
<dbReference type="InterPro" id="IPR033470">
    <property type="entry name" value="FakA-like_C"/>
</dbReference>
<dbReference type="InterPro" id="IPR048394">
    <property type="entry name" value="FakA-like_M"/>
</dbReference>
<dbReference type="PANTHER" id="PTHR33434:SF8">
    <property type="entry name" value="DEGV DOMAIN-CONTAINING PROTEIN SPR1019"/>
    <property type="match status" value="1"/>
</dbReference>
<dbReference type="PROSITE" id="PS51482">
    <property type="entry name" value="DEGV"/>
    <property type="match status" value="1"/>
</dbReference>
<gene>
    <name evidence="4" type="ORF">SAMN05444126_13012</name>
</gene>
<dbReference type="Gene3D" id="3.30.1180.10">
    <property type="match status" value="1"/>
</dbReference>
<dbReference type="GO" id="GO:0008289">
    <property type="term" value="F:lipid binding"/>
    <property type="evidence" value="ECO:0007669"/>
    <property type="project" value="UniProtKB-KW"/>
</dbReference>
<dbReference type="Gene3D" id="1.25.40.340">
    <property type="match status" value="1"/>
</dbReference>
<dbReference type="GO" id="GO:0004371">
    <property type="term" value="F:glycerone kinase activity"/>
    <property type="evidence" value="ECO:0007669"/>
    <property type="project" value="InterPro"/>
</dbReference>
<dbReference type="NCBIfam" id="TIGR00762">
    <property type="entry name" value="DegV"/>
    <property type="match status" value="1"/>
</dbReference>
<feature type="domain" description="DhaL" evidence="3">
    <location>
        <begin position="7"/>
        <end position="198"/>
    </location>
</feature>
<proteinExistence type="predicted"/>
<dbReference type="PANTHER" id="PTHR33434">
    <property type="entry name" value="DEGV DOMAIN-CONTAINING PROTEIN DR_1986-RELATED"/>
    <property type="match status" value="1"/>
</dbReference>
<accession>A0A1H9WAS6</accession>
<dbReference type="EMBL" id="FOGV01000030">
    <property type="protein sequence ID" value="SES30573.1"/>
    <property type="molecule type" value="Genomic_DNA"/>
</dbReference>
<evidence type="ECO:0000259" key="3">
    <source>
        <dbReference type="PROSITE" id="PS51480"/>
    </source>
</evidence>
<dbReference type="Gene3D" id="3.40.50.10170">
    <property type="match status" value="1"/>
</dbReference>
<dbReference type="SMART" id="SM01121">
    <property type="entry name" value="Dak1_2"/>
    <property type="match status" value="1"/>
</dbReference>
<evidence type="ECO:0000256" key="1">
    <source>
        <dbReference type="ARBA" id="ARBA00003238"/>
    </source>
</evidence>
<evidence type="ECO:0000313" key="5">
    <source>
        <dbReference type="Proteomes" id="UP000199318"/>
    </source>
</evidence>
<dbReference type="AlphaFoldDB" id="A0A1H9WAS6"/>
<dbReference type="RefSeq" id="WP_093074529.1">
    <property type="nucleotide sequence ID" value="NZ_FOGV01000030.1"/>
</dbReference>
<dbReference type="Pfam" id="PF02645">
    <property type="entry name" value="DegV"/>
    <property type="match status" value="1"/>
</dbReference>
<keyword evidence="2" id="KW-0446">Lipid-binding</keyword>
<dbReference type="InterPro" id="IPR043168">
    <property type="entry name" value="DegV_C"/>
</dbReference>
<dbReference type="OrthoDB" id="9760324at2"/>
<dbReference type="PROSITE" id="PS51480">
    <property type="entry name" value="DHAL"/>
    <property type="match status" value="1"/>
</dbReference>
<comment type="caution">
    <text evidence="4">The sequence shown here is derived from an EMBL/GenBank/DDBJ whole genome shotgun (WGS) entry which is preliminary data.</text>
</comment>
<reference evidence="5" key="1">
    <citation type="submission" date="2016-10" db="EMBL/GenBank/DDBJ databases">
        <authorList>
            <person name="de Groot N.N."/>
        </authorList>
    </citation>
    <scope>NUCLEOTIDE SEQUENCE [LARGE SCALE GENOMIC DNA]</scope>
    <source>
        <strain evidence="5">10nlg</strain>
    </source>
</reference>
<dbReference type="Pfam" id="PF02734">
    <property type="entry name" value="Dak2"/>
    <property type="match status" value="1"/>
</dbReference>
<evidence type="ECO:0000256" key="2">
    <source>
        <dbReference type="ARBA" id="ARBA00023121"/>
    </source>
</evidence>
<dbReference type="InterPro" id="IPR004007">
    <property type="entry name" value="DhaL_dom"/>
</dbReference>
<dbReference type="Pfam" id="PF21645">
    <property type="entry name" value="FakA-like_M"/>
    <property type="match status" value="1"/>
</dbReference>
<dbReference type="GO" id="GO:0006071">
    <property type="term" value="P:glycerol metabolic process"/>
    <property type="evidence" value="ECO:0007669"/>
    <property type="project" value="InterPro"/>
</dbReference>
<organism evidence="4 5">
    <name type="scientific">Salisediminibacterium halotolerans</name>
    <dbReference type="NCBI Taxonomy" id="517425"/>
    <lineage>
        <taxon>Bacteria</taxon>
        <taxon>Bacillati</taxon>
        <taxon>Bacillota</taxon>
        <taxon>Bacilli</taxon>
        <taxon>Bacillales</taxon>
        <taxon>Bacillaceae</taxon>
        <taxon>Salisediminibacterium</taxon>
    </lineage>
</organism>
<dbReference type="Proteomes" id="UP000199318">
    <property type="component" value="Unassembled WGS sequence"/>
</dbReference>
<dbReference type="SMART" id="SM01120">
    <property type="entry name" value="Dak2"/>
    <property type="match status" value="1"/>
</dbReference>
<name>A0A1H9WAS6_9BACI</name>
<evidence type="ECO:0000313" key="4">
    <source>
        <dbReference type="EMBL" id="SES30573.1"/>
    </source>
</evidence>
<dbReference type="InterPro" id="IPR036117">
    <property type="entry name" value="DhaL_dom_sf"/>
</dbReference>
<dbReference type="STRING" id="1464123.SAMN05444126_13012"/>
<dbReference type="SUPFAM" id="SSF82549">
    <property type="entry name" value="DAK1/DegV-like"/>
    <property type="match status" value="1"/>
</dbReference>
<protein>
    <recommendedName>
        <fullName evidence="3">DhaL domain-containing protein</fullName>
    </recommendedName>
</protein>
<keyword evidence="5" id="KW-1185">Reference proteome</keyword>
<comment type="function">
    <text evidence="1">May bind long-chain fatty acids, such as palmitate, and may play a role in lipid transport or fatty acid metabolism.</text>
</comment>
<dbReference type="SUPFAM" id="SSF101473">
    <property type="entry name" value="DhaL-like"/>
    <property type="match status" value="1"/>
</dbReference>